<dbReference type="VEuPathDB" id="FungiDB:CD36_17470"/>
<evidence type="ECO:0000313" key="2">
    <source>
        <dbReference type="CGD" id="CAL0000163866"/>
    </source>
</evidence>
<evidence type="ECO:0000313" key="3">
    <source>
        <dbReference type="EMBL" id="CAX43524.1"/>
    </source>
</evidence>
<keyword evidence="4" id="KW-1185">Reference proteome</keyword>
<keyword evidence="1" id="KW-0812">Transmembrane</keyword>
<name>B9WAV4_CANDC</name>
<dbReference type="RefSeq" id="XP_002418224.1">
    <property type="nucleotide sequence ID" value="XM_002418179.1"/>
</dbReference>
<dbReference type="KEGG" id="cdu:CD36_17470"/>
<dbReference type="AlphaFoldDB" id="B9WAV4"/>
<dbReference type="EMBL" id="FM992689">
    <property type="protein sequence ID" value="CAX43524.1"/>
    <property type="molecule type" value="Genomic_DNA"/>
</dbReference>
<dbReference type="eggNOG" id="ENOG502RGDA">
    <property type="taxonomic scope" value="Eukaryota"/>
</dbReference>
<reference evidence="3 4" key="1">
    <citation type="journal article" date="2009" name="Genome Res.">
        <title>Comparative genomics of the fungal pathogens Candida dubliniensis and Candida albicans.</title>
        <authorList>
            <person name="Jackson A.P."/>
            <person name="Gamble J.A."/>
            <person name="Yeomans T."/>
            <person name="Moran G.P."/>
            <person name="Saunders D."/>
            <person name="Harris D."/>
            <person name="Aslett M."/>
            <person name="Barrell J.F."/>
            <person name="Butler G."/>
            <person name="Citiulo F."/>
            <person name="Coleman D.C."/>
            <person name="de Groot P.W.J."/>
            <person name="Goodwin T.J."/>
            <person name="Quail M.A."/>
            <person name="McQuillan J."/>
            <person name="Munro C.A."/>
            <person name="Pain A."/>
            <person name="Poulter R.T."/>
            <person name="Rajandream M.A."/>
            <person name="Renauld H."/>
            <person name="Spiering M.J."/>
            <person name="Tivey A."/>
            <person name="Gow N.A.R."/>
            <person name="Barrell B."/>
            <person name="Sullivan D.J."/>
            <person name="Berriman M."/>
        </authorList>
    </citation>
    <scope>NUCLEOTIDE SEQUENCE [LARGE SCALE GENOMIC DNA]</scope>
    <source>
        <strain evidence="4">CD36 / ATCC MYA-646 / CBS 7987 / NCPF 3949 / NRRL Y-17841</strain>
    </source>
</reference>
<keyword evidence="1" id="KW-0472">Membrane</keyword>
<sequence>MHSQPLPLIESPDSIELDPINHENLAIYGYLILISTWILFIISVNSIFEIWRFIIQPLQLSSSSSIVLHDKLTSFFETIDSYIIKLWCIYVVCWWWAIVSWSGIKLFRHSKGIQG</sequence>
<dbReference type="HOGENOM" id="CLU_158090_0_0_1"/>
<organism evidence="3 4">
    <name type="scientific">Candida dubliniensis (strain CD36 / ATCC MYA-646 / CBS 7987 / NCPF 3949 / NRRL Y-17841)</name>
    <name type="common">Yeast</name>
    <dbReference type="NCBI Taxonomy" id="573826"/>
    <lineage>
        <taxon>Eukaryota</taxon>
        <taxon>Fungi</taxon>
        <taxon>Dikarya</taxon>
        <taxon>Ascomycota</taxon>
        <taxon>Saccharomycotina</taxon>
        <taxon>Pichiomycetes</taxon>
        <taxon>Debaryomycetaceae</taxon>
        <taxon>Candida/Lodderomyces clade</taxon>
        <taxon>Candida</taxon>
    </lineage>
</organism>
<dbReference type="PANTHER" id="PTHR39400">
    <property type="entry name" value="YALI0E29227P"/>
    <property type="match status" value="1"/>
</dbReference>
<dbReference type="InterPro" id="IPR029164">
    <property type="entry name" value="PIG-Y"/>
</dbReference>
<evidence type="ECO:0000256" key="1">
    <source>
        <dbReference type="SAM" id="Phobius"/>
    </source>
</evidence>
<dbReference type="CGD" id="CAL0000163866">
    <property type="gene designation" value="Cd36_17470"/>
</dbReference>
<accession>B9WAV4</accession>
<dbReference type="PANTHER" id="PTHR39400:SF1">
    <property type="entry name" value="PIG-P DOMAIN-CONTAINING PROTEIN"/>
    <property type="match status" value="1"/>
</dbReference>
<proteinExistence type="predicted"/>
<dbReference type="GeneID" id="8045784"/>
<gene>
    <name evidence="2" type="ordered locus">Cd36_17470</name>
    <name evidence="3" type="ORF">CD36_17470</name>
</gene>
<protein>
    <submittedName>
        <fullName evidence="3">Uncharacterized protein</fullName>
    </submittedName>
</protein>
<keyword evidence="1" id="KW-1133">Transmembrane helix</keyword>
<dbReference type="OrthoDB" id="2157498at2759"/>
<dbReference type="Proteomes" id="UP000002605">
    <property type="component" value="Chromosome 2"/>
</dbReference>
<dbReference type="Pfam" id="PF15159">
    <property type="entry name" value="PIG-Y"/>
    <property type="match status" value="1"/>
</dbReference>
<feature type="transmembrane region" description="Helical" evidence="1">
    <location>
        <begin position="82"/>
        <end position="104"/>
    </location>
</feature>
<feature type="transmembrane region" description="Helical" evidence="1">
    <location>
        <begin position="25"/>
        <end position="48"/>
    </location>
</feature>
<evidence type="ECO:0000313" key="4">
    <source>
        <dbReference type="Proteomes" id="UP000002605"/>
    </source>
</evidence>